<evidence type="ECO:0000256" key="4">
    <source>
        <dbReference type="ARBA" id="ARBA00023136"/>
    </source>
</evidence>
<feature type="domain" description="ABC transmembrane type-1" evidence="7">
    <location>
        <begin position="184"/>
        <end position="400"/>
    </location>
</feature>
<feature type="transmembrane region" description="Helical" evidence="5">
    <location>
        <begin position="79"/>
        <end position="104"/>
    </location>
</feature>
<comment type="function">
    <text evidence="6">Part of the binding-protein-dependent transport system for phosphate; probably responsible for the translocation of the substrate across the membrane.</text>
</comment>
<dbReference type="RefSeq" id="WP_095602249.1">
    <property type="nucleotide sequence ID" value="NZ_NSKA01000001.1"/>
</dbReference>
<protein>
    <recommendedName>
        <fullName evidence="6">Phosphate transport system permease protein</fullName>
    </recommendedName>
</protein>
<keyword evidence="2 5" id="KW-0812">Transmembrane</keyword>
<comment type="caution">
    <text evidence="8">The sequence shown here is derived from an EMBL/GenBank/DDBJ whole genome shotgun (WGS) entry which is preliminary data.</text>
</comment>
<keyword evidence="3 5" id="KW-1133">Transmembrane helix</keyword>
<dbReference type="Pfam" id="PF00528">
    <property type="entry name" value="BPD_transp_1"/>
    <property type="match status" value="1"/>
</dbReference>
<sequence>MQTNQLFLIFCSVLLLLGFIAFFIARKKATFVRASGTAMFSQPDQYAWFAVVATAGPAIALSALGAFIMLLVGADIPTFPLLLASLALATVGLVVGMTLVRANFHARQAIERVIRWVLAGAATISILTTLGILISIIGEALNFFQMHSFWDFITGTTWAPGNSFLAAAGRGDGGGAEFGSVPLFAGTFMITAIAMAVAVPVGLLSAIYMGEYAPSRVRAVAKPMLEILAGIPTVVYGFFAAITVAPFIVRVAETVGVSASFNNALAPGIVMGIMIIPFISSLSDDVINAVPDSMRQGSLALGMTKGETIRDVVIPAALPGIISASLLGMSRALGETMIVVMAAGMRPNLTINPLEEMTTVTVRIVAAMTGDLEFESAETLSAFALGLVLFIVTLSLNLVSVIMIRRFREKYRVNNL</sequence>
<evidence type="ECO:0000256" key="1">
    <source>
        <dbReference type="ARBA" id="ARBA00004651"/>
    </source>
</evidence>
<feature type="transmembrane region" description="Helical" evidence="5">
    <location>
        <begin position="269"/>
        <end position="291"/>
    </location>
</feature>
<dbReference type="SUPFAM" id="SSF161098">
    <property type="entry name" value="MetI-like"/>
    <property type="match status" value="1"/>
</dbReference>
<comment type="subcellular location">
    <subcellularLocation>
        <location evidence="6">Cell inner membrane</location>
        <topology evidence="6">Multi-pass membrane protein</topology>
    </subcellularLocation>
    <subcellularLocation>
        <location evidence="1 5">Cell membrane</location>
        <topology evidence="1 5">Multi-pass membrane protein</topology>
    </subcellularLocation>
</comment>
<name>A0ABX4HL33_9GAMM</name>
<feature type="transmembrane region" description="Helical" evidence="5">
    <location>
        <begin position="6"/>
        <end position="25"/>
    </location>
</feature>
<dbReference type="EMBL" id="NSKA01000001">
    <property type="protein sequence ID" value="PAU73058.1"/>
    <property type="molecule type" value="Genomic_DNA"/>
</dbReference>
<dbReference type="Proteomes" id="UP000218675">
    <property type="component" value="Unassembled WGS sequence"/>
</dbReference>
<keyword evidence="6" id="KW-0592">Phosphate transport</keyword>
<evidence type="ECO:0000313" key="8">
    <source>
        <dbReference type="EMBL" id="PAU73058.1"/>
    </source>
</evidence>
<dbReference type="Pfam" id="PF12501">
    <property type="entry name" value="DUF3708"/>
    <property type="match status" value="1"/>
</dbReference>
<dbReference type="InterPro" id="IPR000515">
    <property type="entry name" value="MetI-like"/>
</dbReference>
<keyword evidence="5" id="KW-0813">Transport</keyword>
<reference evidence="8 9" key="1">
    <citation type="submission" date="2017-08" db="EMBL/GenBank/DDBJ databases">
        <title>Halomonas binhaiensis sp. nov., isolated from saline alkaline soil.</title>
        <authorList>
            <person name="Wang D."/>
            <person name="Zhang G."/>
        </authorList>
    </citation>
    <scope>NUCLEOTIDE SEQUENCE [LARGE SCALE GENOMIC DNA]</scope>
    <source>
        <strain evidence="8 9">WN018</strain>
    </source>
</reference>
<feature type="transmembrane region" description="Helical" evidence="5">
    <location>
        <begin position="227"/>
        <end position="249"/>
    </location>
</feature>
<feature type="transmembrane region" description="Helical" evidence="5">
    <location>
        <begin position="382"/>
        <end position="404"/>
    </location>
</feature>
<dbReference type="CDD" id="cd06261">
    <property type="entry name" value="TM_PBP2"/>
    <property type="match status" value="1"/>
</dbReference>
<gene>
    <name evidence="8" type="primary">pstC</name>
    <name evidence="8" type="ORF">CK497_00080</name>
</gene>
<evidence type="ECO:0000256" key="3">
    <source>
        <dbReference type="ARBA" id="ARBA00022989"/>
    </source>
</evidence>
<dbReference type="PROSITE" id="PS50928">
    <property type="entry name" value="ABC_TM1"/>
    <property type="match status" value="1"/>
</dbReference>
<dbReference type="InterPro" id="IPR035906">
    <property type="entry name" value="MetI-like_sf"/>
</dbReference>
<dbReference type="Gene3D" id="1.10.3720.10">
    <property type="entry name" value="MetI-like"/>
    <property type="match status" value="1"/>
</dbReference>
<feature type="transmembrane region" description="Helical" evidence="5">
    <location>
        <begin position="312"/>
        <end position="333"/>
    </location>
</feature>
<evidence type="ECO:0000256" key="5">
    <source>
        <dbReference type="RuleBase" id="RU363032"/>
    </source>
</evidence>
<feature type="transmembrane region" description="Helical" evidence="5">
    <location>
        <begin position="183"/>
        <end position="207"/>
    </location>
</feature>
<dbReference type="PANTHER" id="PTHR42727">
    <property type="entry name" value="PHOSPHATE TRANSPORT SYSTEM PERMEASE PROTEIN"/>
    <property type="match status" value="1"/>
</dbReference>
<accession>A0ABX4HL33</accession>
<proteinExistence type="inferred from homology"/>
<keyword evidence="4 5" id="KW-0472">Membrane</keyword>
<evidence type="ECO:0000313" key="9">
    <source>
        <dbReference type="Proteomes" id="UP000218675"/>
    </source>
</evidence>
<dbReference type="PANTHER" id="PTHR42727:SF1">
    <property type="entry name" value="PHOSPHATE TRANSPORT SYSTEM PERMEASE"/>
    <property type="match status" value="1"/>
</dbReference>
<evidence type="ECO:0000256" key="6">
    <source>
        <dbReference type="RuleBase" id="RU363054"/>
    </source>
</evidence>
<dbReference type="InterPro" id="IPR022182">
    <property type="entry name" value="PstC_N"/>
</dbReference>
<comment type="caution">
    <text evidence="6">Lacks conserved residue(s) required for the propagation of feature annotation.</text>
</comment>
<dbReference type="InterPro" id="IPR011864">
    <property type="entry name" value="Phosphate_PstC"/>
</dbReference>
<feature type="transmembrane region" description="Helical" evidence="5">
    <location>
        <begin position="116"/>
        <end position="137"/>
    </location>
</feature>
<organism evidence="8 9">
    <name type="scientific">Vreelandella alkaliphila</name>
    <dbReference type="NCBI Taxonomy" id="272774"/>
    <lineage>
        <taxon>Bacteria</taxon>
        <taxon>Pseudomonadati</taxon>
        <taxon>Pseudomonadota</taxon>
        <taxon>Gammaproteobacteria</taxon>
        <taxon>Oceanospirillales</taxon>
        <taxon>Halomonadaceae</taxon>
        <taxon>Vreelandella</taxon>
    </lineage>
</organism>
<dbReference type="NCBIfam" id="TIGR02138">
    <property type="entry name" value="phosphate_pstC"/>
    <property type="match status" value="1"/>
</dbReference>
<feature type="transmembrane region" description="Helical" evidence="5">
    <location>
        <begin position="46"/>
        <end position="73"/>
    </location>
</feature>
<keyword evidence="6" id="KW-0997">Cell inner membrane</keyword>
<evidence type="ECO:0000259" key="7">
    <source>
        <dbReference type="PROSITE" id="PS50928"/>
    </source>
</evidence>
<comment type="similarity">
    <text evidence="6">Belongs to the binding-protein-dependent transport system permease family. CysTW subfamily.</text>
</comment>
<evidence type="ECO:0000256" key="2">
    <source>
        <dbReference type="ARBA" id="ARBA00022692"/>
    </source>
</evidence>
<keyword evidence="9" id="KW-1185">Reference proteome</keyword>
<keyword evidence="6" id="KW-1003">Cell membrane</keyword>